<evidence type="ECO:0000313" key="4">
    <source>
        <dbReference type="EMBL" id="MFC7703135.1"/>
    </source>
</evidence>
<dbReference type="Gene3D" id="3.40.50.2300">
    <property type="match status" value="1"/>
</dbReference>
<dbReference type="Pfam" id="PF00072">
    <property type="entry name" value="Response_reg"/>
    <property type="match status" value="1"/>
</dbReference>
<dbReference type="InterPro" id="IPR011006">
    <property type="entry name" value="CheY-like_superfamily"/>
</dbReference>
<dbReference type="EMBL" id="JBHTFQ010000001">
    <property type="protein sequence ID" value="MFC7703135.1"/>
    <property type="molecule type" value="Genomic_DNA"/>
</dbReference>
<dbReference type="PANTHER" id="PTHR44591:SF3">
    <property type="entry name" value="RESPONSE REGULATORY DOMAIN-CONTAINING PROTEIN"/>
    <property type="match status" value="1"/>
</dbReference>
<dbReference type="CDD" id="cd00156">
    <property type="entry name" value="REC"/>
    <property type="match status" value="1"/>
</dbReference>
<evidence type="ECO:0000256" key="1">
    <source>
        <dbReference type="ARBA" id="ARBA00022553"/>
    </source>
</evidence>
<dbReference type="PROSITE" id="PS50110">
    <property type="entry name" value="RESPONSE_REGULATORY"/>
    <property type="match status" value="1"/>
</dbReference>
<protein>
    <submittedName>
        <fullName evidence="4">Response regulator</fullName>
    </submittedName>
</protein>
<feature type="domain" description="Response regulatory" evidence="3">
    <location>
        <begin position="28"/>
        <end position="141"/>
    </location>
</feature>
<accession>A0ABW2UHS8</accession>
<dbReference type="SUPFAM" id="SSF52172">
    <property type="entry name" value="CheY-like"/>
    <property type="match status" value="1"/>
</dbReference>
<keyword evidence="5" id="KW-1185">Reference proteome</keyword>
<dbReference type="Proteomes" id="UP001596516">
    <property type="component" value="Unassembled WGS sequence"/>
</dbReference>
<feature type="modified residue" description="4-aspartylphosphate" evidence="2">
    <location>
        <position position="77"/>
    </location>
</feature>
<gene>
    <name evidence="4" type="ORF">ACFQXB_02860</name>
</gene>
<name>A0ABW2UHS8_9RHOB</name>
<evidence type="ECO:0000259" key="3">
    <source>
        <dbReference type="PROSITE" id="PS50110"/>
    </source>
</evidence>
<organism evidence="4 5">
    <name type="scientific">Plastorhodobacter daqingensis</name>
    <dbReference type="NCBI Taxonomy" id="1387281"/>
    <lineage>
        <taxon>Bacteria</taxon>
        <taxon>Pseudomonadati</taxon>
        <taxon>Pseudomonadota</taxon>
        <taxon>Alphaproteobacteria</taxon>
        <taxon>Rhodobacterales</taxon>
        <taxon>Paracoccaceae</taxon>
        <taxon>Plastorhodobacter</taxon>
    </lineage>
</organism>
<comment type="caution">
    <text evidence="4">The sequence shown here is derived from an EMBL/GenBank/DDBJ whole genome shotgun (WGS) entry which is preliminary data.</text>
</comment>
<keyword evidence="1 2" id="KW-0597">Phosphoprotein</keyword>
<dbReference type="PANTHER" id="PTHR44591">
    <property type="entry name" value="STRESS RESPONSE REGULATOR PROTEIN 1"/>
    <property type="match status" value="1"/>
</dbReference>
<evidence type="ECO:0000256" key="2">
    <source>
        <dbReference type="PROSITE-ProRule" id="PRU00169"/>
    </source>
</evidence>
<dbReference type="RefSeq" id="WP_377398790.1">
    <property type="nucleotide sequence ID" value="NZ_JBHTFQ010000001.1"/>
</dbReference>
<dbReference type="SMART" id="SM00448">
    <property type="entry name" value="REC"/>
    <property type="match status" value="1"/>
</dbReference>
<dbReference type="InterPro" id="IPR050595">
    <property type="entry name" value="Bact_response_regulator"/>
</dbReference>
<proteinExistence type="predicted"/>
<sequence>MTDDLGALMMTNTLPCRPTRDKPLMGLTLLAVEDSRFASEALRLLCRHSGIRLRRADCLAAAYRHLGVYRPGAVLVDMGLPDGSGIDLVRDLARARPRVPVLLATSGDVTLQGPAMAAGADGFLAKPVASLAAFQAAILEQLPDITSGPRSIPVEPLAPDPLALRDDFSRALAALEAPGGQASLDYVAQFLASLGQSAEDLVLRDAARTISRDRALGRGAGRETLHLAGMLRERLNRYTAI</sequence>
<reference evidence="5" key="1">
    <citation type="journal article" date="2019" name="Int. J. Syst. Evol. Microbiol.">
        <title>The Global Catalogue of Microorganisms (GCM) 10K type strain sequencing project: providing services to taxonomists for standard genome sequencing and annotation.</title>
        <authorList>
            <consortium name="The Broad Institute Genomics Platform"/>
            <consortium name="The Broad Institute Genome Sequencing Center for Infectious Disease"/>
            <person name="Wu L."/>
            <person name="Ma J."/>
        </authorList>
    </citation>
    <scope>NUCLEOTIDE SEQUENCE [LARGE SCALE GENOMIC DNA]</scope>
    <source>
        <strain evidence="5">CGMCC 1.12750</strain>
    </source>
</reference>
<dbReference type="InterPro" id="IPR001789">
    <property type="entry name" value="Sig_transdc_resp-reg_receiver"/>
</dbReference>
<evidence type="ECO:0000313" key="5">
    <source>
        <dbReference type="Proteomes" id="UP001596516"/>
    </source>
</evidence>